<gene>
    <name evidence="1" type="ORF">Mgra_00007740</name>
</gene>
<proteinExistence type="predicted"/>
<dbReference type="EMBL" id="JABEBT010000091">
    <property type="protein sequence ID" value="KAF7632881.1"/>
    <property type="molecule type" value="Genomic_DNA"/>
</dbReference>
<protein>
    <submittedName>
        <fullName evidence="1">Uncharacterized protein</fullName>
    </submittedName>
</protein>
<name>A0A8S9ZHQ2_9BILA</name>
<dbReference type="OrthoDB" id="5846414at2759"/>
<comment type="caution">
    <text evidence="1">The sequence shown here is derived from an EMBL/GenBank/DDBJ whole genome shotgun (WGS) entry which is preliminary data.</text>
</comment>
<organism evidence="1 2">
    <name type="scientific">Meloidogyne graminicola</name>
    <dbReference type="NCBI Taxonomy" id="189291"/>
    <lineage>
        <taxon>Eukaryota</taxon>
        <taxon>Metazoa</taxon>
        <taxon>Ecdysozoa</taxon>
        <taxon>Nematoda</taxon>
        <taxon>Chromadorea</taxon>
        <taxon>Rhabditida</taxon>
        <taxon>Tylenchina</taxon>
        <taxon>Tylenchomorpha</taxon>
        <taxon>Tylenchoidea</taxon>
        <taxon>Meloidogynidae</taxon>
        <taxon>Meloidogyninae</taxon>
        <taxon>Meloidogyne</taxon>
    </lineage>
</organism>
<dbReference type="Proteomes" id="UP000605970">
    <property type="component" value="Unassembled WGS sequence"/>
</dbReference>
<reference evidence="1" key="1">
    <citation type="journal article" date="2020" name="Ecol. Evol.">
        <title>Genome structure and content of the rice root-knot nematode (Meloidogyne graminicola).</title>
        <authorList>
            <person name="Phan N.T."/>
            <person name="Danchin E.G.J."/>
            <person name="Klopp C."/>
            <person name="Perfus-Barbeoch L."/>
            <person name="Kozlowski D.K."/>
            <person name="Koutsovoulos G.D."/>
            <person name="Lopez-Roques C."/>
            <person name="Bouchez O."/>
            <person name="Zahm M."/>
            <person name="Besnard G."/>
            <person name="Bellafiore S."/>
        </authorList>
    </citation>
    <scope>NUCLEOTIDE SEQUENCE</scope>
    <source>
        <strain evidence="1">VN-18</strain>
    </source>
</reference>
<accession>A0A8S9ZHQ2</accession>
<evidence type="ECO:0000313" key="2">
    <source>
        <dbReference type="Proteomes" id="UP000605970"/>
    </source>
</evidence>
<evidence type="ECO:0000313" key="1">
    <source>
        <dbReference type="EMBL" id="KAF7632881.1"/>
    </source>
</evidence>
<sequence length="305" mass="34900">MEIDDGEYDLNDEYTIKKLECRDKLLTKGFEMECEQRNYVEFEDAEVSSIIDAVSTSPNPIIIYDTDLEPLNQMLTTLINSPEGFLSDYIIPEFEDIKDMLNNIREKGDCPLYDRFVPETDTDEFVDYILKILQNIREKIQLQRSINFLQEYDQQGFQDNNIPLNIKSSIMPLDDFTEKLATMKSEGQIVKEEEPAQDVEDLDDDFIECSNILPTNSKEISDIDQEIIDLDNEVDVANEIPSVSKEDTMRRISENDSCDSFEAVCSKTPDDCVAVGESAITPISSPNNNENDIKMQDDDDVICID</sequence>
<keyword evidence="2" id="KW-1185">Reference proteome</keyword>
<dbReference type="AlphaFoldDB" id="A0A8S9ZHQ2"/>